<dbReference type="PANTHER" id="PTHR23011:SF43">
    <property type="entry name" value="CYCLIC NUCLEOTIDE-BINDING DOMAIN-CONTAINING PROTEIN 2"/>
    <property type="match status" value="1"/>
</dbReference>
<evidence type="ECO:0000256" key="1">
    <source>
        <dbReference type="SAM" id="MobiDB-lite"/>
    </source>
</evidence>
<evidence type="ECO:0000313" key="2">
    <source>
        <dbReference type="EMBL" id="KAJ1186584.1"/>
    </source>
</evidence>
<protein>
    <recommendedName>
        <fullName evidence="4">Cyclic nucleotide-binding domain-containing protein</fullName>
    </recommendedName>
</protein>
<name>A0AAV7UDU9_PLEWA</name>
<evidence type="ECO:0000313" key="3">
    <source>
        <dbReference type="Proteomes" id="UP001066276"/>
    </source>
</evidence>
<dbReference type="Proteomes" id="UP001066276">
    <property type="component" value="Chromosome 3_1"/>
</dbReference>
<dbReference type="EMBL" id="JANPWB010000005">
    <property type="protein sequence ID" value="KAJ1186584.1"/>
    <property type="molecule type" value="Genomic_DNA"/>
</dbReference>
<dbReference type="PANTHER" id="PTHR23011">
    <property type="entry name" value="CYCLIC NUCLEOTIDE-BINDING DOMAIN CONTAINING PROTEIN"/>
    <property type="match status" value="1"/>
</dbReference>
<sequence>MKGSRRNATVVCMEDTELLAVDKEDFFANKLDVEQAKELKYRYDFFRWGGGAQKQHLEVVTEATEQYGKNIDGTNGGRQHGACKGANRREKEQRGAQSTCEKSKRA</sequence>
<gene>
    <name evidence="2" type="ORF">NDU88_003365</name>
</gene>
<comment type="caution">
    <text evidence="2">The sequence shown here is derived from an EMBL/GenBank/DDBJ whole genome shotgun (WGS) entry which is preliminary data.</text>
</comment>
<dbReference type="AlphaFoldDB" id="A0AAV7UDU9"/>
<dbReference type="GO" id="GO:0007283">
    <property type="term" value="P:spermatogenesis"/>
    <property type="evidence" value="ECO:0007669"/>
    <property type="project" value="TreeGrafter"/>
</dbReference>
<dbReference type="GO" id="GO:0030552">
    <property type="term" value="F:cAMP binding"/>
    <property type="evidence" value="ECO:0007669"/>
    <property type="project" value="TreeGrafter"/>
</dbReference>
<reference evidence="2" key="1">
    <citation type="journal article" date="2022" name="bioRxiv">
        <title>Sequencing and chromosome-scale assembly of the giantPleurodeles waltlgenome.</title>
        <authorList>
            <person name="Brown T."/>
            <person name="Elewa A."/>
            <person name="Iarovenko S."/>
            <person name="Subramanian E."/>
            <person name="Araus A.J."/>
            <person name="Petzold A."/>
            <person name="Susuki M."/>
            <person name="Suzuki K.-i.T."/>
            <person name="Hayashi T."/>
            <person name="Toyoda A."/>
            <person name="Oliveira C."/>
            <person name="Osipova E."/>
            <person name="Leigh N.D."/>
            <person name="Simon A."/>
            <person name="Yun M.H."/>
        </authorList>
    </citation>
    <scope>NUCLEOTIDE SEQUENCE</scope>
    <source>
        <strain evidence="2">20211129_DDA</strain>
        <tissue evidence="2">Liver</tissue>
    </source>
</reference>
<organism evidence="2 3">
    <name type="scientific">Pleurodeles waltl</name>
    <name type="common">Iberian ribbed newt</name>
    <dbReference type="NCBI Taxonomy" id="8319"/>
    <lineage>
        <taxon>Eukaryota</taxon>
        <taxon>Metazoa</taxon>
        <taxon>Chordata</taxon>
        <taxon>Craniata</taxon>
        <taxon>Vertebrata</taxon>
        <taxon>Euteleostomi</taxon>
        <taxon>Amphibia</taxon>
        <taxon>Batrachia</taxon>
        <taxon>Caudata</taxon>
        <taxon>Salamandroidea</taxon>
        <taxon>Salamandridae</taxon>
        <taxon>Pleurodelinae</taxon>
        <taxon>Pleurodeles</taxon>
    </lineage>
</organism>
<feature type="region of interest" description="Disordered" evidence="1">
    <location>
        <begin position="68"/>
        <end position="106"/>
    </location>
</feature>
<accession>A0AAV7UDU9</accession>
<proteinExistence type="predicted"/>
<keyword evidence="3" id="KW-1185">Reference proteome</keyword>
<evidence type="ECO:0008006" key="4">
    <source>
        <dbReference type="Google" id="ProtNLM"/>
    </source>
</evidence>